<protein>
    <submittedName>
        <fullName evidence="3">Uncharacterized protein LOC106011433</fullName>
    </submittedName>
</protein>
<feature type="chain" id="PRO_5047119171" evidence="1">
    <location>
        <begin position="18"/>
        <end position="105"/>
    </location>
</feature>
<name>A0ABM1VRE1_APLCA</name>
<organism evidence="2 3">
    <name type="scientific">Aplysia californica</name>
    <name type="common">California sea hare</name>
    <dbReference type="NCBI Taxonomy" id="6500"/>
    <lineage>
        <taxon>Eukaryota</taxon>
        <taxon>Metazoa</taxon>
        <taxon>Spiralia</taxon>
        <taxon>Lophotrochozoa</taxon>
        <taxon>Mollusca</taxon>
        <taxon>Gastropoda</taxon>
        <taxon>Heterobranchia</taxon>
        <taxon>Euthyneura</taxon>
        <taxon>Tectipleura</taxon>
        <taxon>Aplysiida</taxon>
        <taxon>Aplysioidea</taxon>
        <taxon>Aplysiidae</taxon>
        <taxon>Aplysia</taxon>
    </lineage>
</organism>
<feature type="signal peptide" evidence="1">
    <location>
        <begin position="1"/>
        <end position="17"/>
    </location>
</feature>
<gene>
    <name evidence="3" type="primary">LOC106011433</name>
</gene>
<sequence length="105" mass="11611">MFTKLFLLAMIVCLAVAASDFDGCLFDGRVYQAGDVITIPKCLAQMTCLGQNNYGDMKQLYMRCLFDGRVYQAGDVITIPNCLAQMTCLGQNNYGDLKQLYGICP</sequence>
<evidence type="ECO:0000256" key="1">
    <source>
        <dbReference type="SAM" id="SignalP"/>
    </source>
</evidence>
<proteinExistence type="predicted"/>
<dbReference type="RefSeq" id="XP_035824983.1">
    <property type="nucleotide sequence ID" value="XM_035969090.1"/>
</dbReference>
<evidence type="ECO:0000313" key="2">
    <source>
        <dbReference type="Proteomes" id="UP000694888"/>
    </source>
</evidence>
<reference evidence="3" key="1">
    <citation type="submission" date="2025-08" db="UniProtKB">
        <authorList>
            <consortium name="RefSeq"/>
        </authorList>
    </citation>
    <scope>IDENTIFICATION</scope>
</reference>
<keyword evidence="1" id="KW-0732">Signal</keyword>
<keyword evidence="2" id="KW-1185">Reference proteome</keyword>
<accession>A0ABM1VRE1</accession>
<evidence type="ECO:0000313" key="3">
    <source>
        <dbReference type="RefSeq" id="XP_035824983.1"/>
    </source>
</evidence>
<dbReference type="GeneID" id="106011433"/>
<dbReference type="Proteomes" id="UP000694888">
    <property type="component" value="Unplaced"/>
</dbReference>